<dbReference type="Pfam" id="PF11301">
    <property type="entry name" value="DUF3103"/>
    <property type="match status" value="1"/>
</dbReference>
<feature type="region of interest" description="Disordered" evidence="1">
    <location>
        <begin position="217"/>
        <end position="244"/>
    </location>
</feature>
<name>A0ABX3B766_9VIBR</name>
<reference evidence="2 3" key="1">
    <citation type="journal article" date="2012" name="Science">
        <title>Ecological populations of bacteria act as socially cohesive units of antibiotic production and resistance.</title>
        <authorList>
            <person name="Cordero O.X."/>
            <person name="Wildschutte H."/>
            <person name="Kirkup B."/>
            <person name="Proehl S."/>
            <person name="Ngo L."/>
            <person name="Hussain F."/>
            <person name="Le Roux F."/>
            <person name="Mincer T."/>
            <person name="Polz M.F."/>
        </authorList>
    </citation>
    <scope>NUCLEOTIDE SEQUENCE [LARGE SCALE GENOMIC DNA]</scope>
    <source>
        <strain evidence="2 3">1F-267</strain>
    </source>
</reference>
<accession>A0ABX3B766</accession>
<evidence type="ECO:0000256" key="1">
    <source>
        <dbReference type="SAM" id="MobiDB-lite"/>
    </source>
</evidence>
<comment type="caution">
    <text evidence="2">The sequence shown here is derived from an EMBL/GenBank/DDBJ whole genome shotgun (WGS) entry which is preliminary data.</text>
</comment>
<gene>
    <name evidence="2" type="ORF">A163_21295</name>
</gene>
<dbReference type="InterPro" id="IPR021452">
    <property type="entry name" value="DUF3103"/>
</dbReference>
<evidence type="ECO:0000313" key="2">
    <source>
        <dbReference type="EMBL" id="OEF48365.1"/>
    </source>
</evidence>
<dbReference type="Proteomes" id="UP000094638">
    <property type="component" value="Unassembled WGS sequence"/>
</dbReference>
<sequence>MRLSFSISMALATTVVGFQSYANNIDTANSISPVDPLSISELHFISEPTSITKSSAAQKQSLALQISERYSDLELSLKAQISEKNLSAPVDKLSSTQPYSAFSSRMQKADLGYRKMKGINDFSDSVLEVRMADEAMIEAWKNGENPLFAFEPSGDDSNWQYIEAYDVYGQVHELDVYQMPDVPVFVVDSNGAEELKAGLMAMQAEMQKLGTTTKINAVSDTNADESKPQKSSLMNRARRSMALSEPEPLNTTQLTKIRLAVDQEPWISGKAEIYAIVTGVDSSRLEPQIDLVEMPYLDYDKQTYYPNQTVIFWPRYRWGAADMILMEHDDGTDYKALAKLLVQAAEEILKMIPDPEVQGYAIIPQITGKIIDVIPDGVLVNDDDFVDVYYTLMQNTPYVDRPGAGGNAVASFAPVTISPTE</sequence>
<dbReference type="RefSeq" id="WP_017103035.1">
    <property type="nucleotide sequence ID" value="NZ_AJZO02000174.1"/>
</dbReference>
<dbReference type="EMBL" id="AJZO02000174">
    <property type="protein sequence ID" value="OEF48365.1"/>
    <property type="molecule type" value="Genomic_DNA"/>
</dbReference>
<keyword evidence="3" id="KW-1185">Reference proteome</keyword>
<evidence type="ECO:0008006" key="4">
    <source>
        <dbReference type="Google" id="ProtNLM"/>
    </source>
</evidence>
<organism evidence="2 3">
    <name type="scientific">Vibrio tasmaniensis 1F-267</name>
    <dbReference type="NCBI Taxonomy" id="1191324"/>
    <lineage>
        <taxon>Bacteria</taxon>
        <taxon>Pseudomonadati</taxon>
        <taxon>Pseudomonadota</taxon>
        <taxon>Gammaproteobacteria</taxon>
        <taxon>Vibrionales</taxon>
        <taxon>Vibrionaceae</taxon>
        <taxon>Vibrio</taxon>
    </lineage>
</organism>
<evidence type="ECO:0000313" key="3">
    <source>
        <dbReference type="Proteomes" id="UP000094638"/>
    </source>
</evidence>
<proteinExistence type="predicted"/>
<protein>
    <recommendedName>
        <fullName evidence="4">DUF3103 domain-containing protein</fullName>
    </recommendedName>
</protein>